<accession>A0A2S6NKM3</accession>
<evidence type="ECO:0000256" key="2">
    <source>
        <dbReference type="SAM" id="Phobius"/>
    </source>
</evidence>
<dbReference type="InterPro" id="IPR010982">
    <property type="entry name" value="Lambda_DNA-bd_dom_sf"/>
</dbReference>
<feature type="region of interest" description="Disordered" evidence="1">
    <location>
        <begin position="244"/>
        <end position="263"/>
    </location>
</feature>
<evidence type="ECO:0000256" key="1">
    <source>
        <dbReference type="SAM" id="MobiDB-lite"/>
    </source>
</evidence>
<protein>
    <recommendedName>
        <fullName evidence="3">Cytoskeleton protein RodZ-like C-terminal domain-containing protein</fullName>
    </recommendedName>
</protein>
<dbReference type="AlphaFoldDB" id="A0A2S6NKM3"/>
<feature type="region of interest" description="Disordered" evidence="1">
    <location>
        <begin position="1"/>
        <end position="21"/>
    </location>
</feature>
<comment type="caution">
    <text evidence="4">The sequence shown here is derived from an EMBL/GenBank/DDBJ whole genome shotgun (WGS) entry which is preliminary data.</text>
</comment>
<dbReference type="Gene3D" id="1.10.260.40">
    <property type="entry name" value="lambda repressor-like DNA-binding domains"/>
    <property type="match status" value="1"/>
</dbReference>
<dbReference type="GO" id="GO:0003677">
    <property type="term" value="F:DNA binding"/>
    <property type="evidence" value="ECO:0007669"/>
    <property type="project" value="InterPro"/>
</dbReference>
<organism evidence="4 5">
    <name type="scientific">Rhodopila globiformis</name>
    <name type="common">Rhodopseudomonas globiformis</name>
    <dbReference type="NCBI Taxonomy" id="1071"/>
    <lineage>
        <taxon>Bacteria</taxon>
        <taxon>Pseudomonadati</taxon>
        <taxon>Pseudomonadota</taxon>
        <taxon>Alphaproteobacteria</taxon>
        <taxon>Acetobacterales</taxon>
        <taxon>Acetobacteraceae</taxon>
        <taxon>Rhodopila</taxon>
    </lineage>
</organism>
<dbReference type="InterPro" id="IPR025194">
    <property type="entry name" value="RodZ-like_C"/>
</dbReference>
<dbReference type="PANTHER" id="PTHR34475:SF1">
    <property type="entry name" value="CYTOSKELETON PROTEIN RODZ"/>
    <property type="match status" value="1"/>
</dbReference>
<keyword evidence="2" id="KW-0812">Transmembrane</keyword>
<dbReference type="InterPro" id="IPR050400">
    <property type="entry name" value="Bact_Cytoskel_RodZ"/>
</dbReference>
<evidence type="ECO:0000313" key="4">
    <source>
        <dbReference type="EMBL" id="PPQ35548.1"/>
    </source>
</evidence>
<dbReference type="Pfam" id="PF13413">
    <property type="entry name" value="HTH_25"/>
    <property type="match status" value="1"/>
</dbReference>
<keyword evidence="5" id="KW-1185">Reference proteome</keyword>
<evidence type="ECO:0000259" key="3">
    <source>
        <dbReference type="Pfam" id="PF13464"/>
    </source>
</evidence>
<sequence length="414" mass="41567">MLHESRSKLVESRGMMSTVSQVMTEPPSAVRAGADLREARERLGWPLPDVAAELRIRLAHLEALEDGRVSDLPGAVYAVAFTRSYARLLGLDAEEMVRRFKAEVADVSRRTELVFPIPMPDRGFPAGAMVLLGLVLAVGAYTGWYRLSGEGRLPAETVTAIPERLAPLAEQALPPVTPPATAVATAAPNAAPAAATAPVAEPVSPVATAASTVAAAPATSVPSGAPSESTGRTLVSSVAAPAPTVAAPPATASGTPAATPGAAPVMAEGAPPVASPAAGAASAASVVAAAEPPVPAPSIGSAQAATLPPGASDSRIVLHATADAWLLLKDRSGSVLLNRVLKAGESWSVPPRSGLLLTTGNAGGTQILVDGAPTPSIGGSGVVRRDMPLDPQVVKDGKLATALLPASASRGGRQ</sequence>
<keyword evidence="2" id="KW-1133">Transmembrane helix</keyword>
<keyword evidence="2" id="KW-0472">Membrane</keyword>
<feature type="compositionally biased region" description="Basic and acidic residues" evidence="1">
    <location>
        <begin position="1"/>
        <end position="11"/>
    </location>
</feature>
<dbReference type="PANTHER" id="PTHR34475">
    <property type="match status" value="1"/>
</dbReference>
<name>A0A2S6NKM3_RHOGL</name>
<proteinExistence type="predicted"/>
<dbReference type="Pfam" id="PF13464">
    <property type="entry name" value="RodZ_C"/>
    <property type="match status" value="1"/>
</dbReference>
<dbReference type="EMBL" id="NHRY01000071">
    <property type="protein sequence ID" value="PPQ35548.1"/>
    <property type="molecule type" value="Genomic_DNA"/>
</dbReference>
<feature type="domain" description="Cytoskeleton protein RodZ-like C-terminal" evidence="3">
    <location>
        <begin position="317"/>
        <end position="385"/>
    </location>
</feature>
<feature type="compositionally biased region" description="Low complexity" evidence="1">
    <location>
        <begin position="215"/>
        <end position="227"/>
    </location>
</feature>
<dbReference type="Proteomes" id="UP000239724">
    <property type="component" value="Unassembled WGS sequence"/>
</dbReference>
<feature type="transmembrane region" description="Helical" evidence="2">
    <location>
        <begin position="124"/>
        <end position="144"/>
    </location>
</feature>
<reference evidence="4 5" key="1">
    <citation type="journal article" date="2018" name="Arch. Microbiol.">
        <title>New insights into the metabolic potential of the phototrophic purple bacterium Rhodopila globiformis DSM 161(T) from its draft genome sequence and evidence for a vanadium-dependent nitrogenase.</title>
        <authorList>
            <person name="Imhoff J.F."/>
            <person name="Rahn T."/>
            <person name="Kunzel S."/>
            <person name="Neulinger S.C."/>
        </authorList>
    </citation>
    <scope>NUCLEOTIDE SEQUENCE [LARGE SCALE GENOMIC DNA]</scope>
    <source>
        <strain evidence="4 5">DSM 161</strain>
    </source>
</reference>
<gene>
    <name evidence="4" type="ORF">CCS01_07175</name>
</gene>
<feature type="region of interest" description="Disordered" evidence="1">
    <location>
        <begin position="215"/>
        <end position="235"/>
    </location>
</feature>
<evidence type="ECO:0000313" key="5">
    <source>
        <dbReference type="Proteomes" id="UP000239724"/>
    </source>
</evidence>